<dbReference type="EMBL" id="CM027683">
    <property type="protein sequence ID" value="KAG0534647.1"/>
    <property type="molecule type" value="Genomic_DNA"/>
</dbReference>
<organism evidence="1 2">
    <name type="scientific">Sorghum bicolor</name>
    <name type="common">Sorghum</name>
    <name type="synonym">Sorghum vulgare</name>
    <dbReference type="NCBI Taxonomy" id="4558"/>
    <lineage>
        <taxon>Eukaryota</taxon>
        <taxon>Viridiplantae</taxon>
        <taxon>Streptophyta</taxon>
        <taxon>Embryophyta</taxon>
        <taxon>Tracheophyta</taxon>
        <taxon>Spermatophyta</taxon>
        <taxon>Magnoliopsida</taxon>
        <taxon>Liliopsida</taxon>
        <taxon>Poales</taxon>
        <taxon>Poaceae</taxon>
        <taxon>PACMAD clade</taxon>
        <taxon>Panicoideae</taxon>
        <taxon>Andropogonodae</taxon>
        <taxon>Andropogoneae</taxon>
        <taxon>Sorghinae</taxon>
        <taxon>Sorghum</taxon>
    </lineage>
</organism>
<comment type="caution">
    <text evidence="1">The sequence shown here is derived from an EMBL/GenBank/DDBJ whole genome shotgun (WGS) entry which is preliminary data.</text>
</comment>
<reference evidence="1" key="2">
    <citation type="submission" date="2020-10" db="EMBL/GenBank/DDBJ databases">
        <authorList>
            <person name="Cooper E.A."/>
            <person name="Brenton Z.W."/>
            <person name="Flinn B.S."/>
            <person name="Jenkins J."/>
            <person name="Shu S."/>
            <person name="Flowers D."/>
            <person name="Luo F."/>
            <person name="Wang Y."/>
            <person name="Xia P."/>
            <person name="Barry K."/>
            <person name="Daum C."/>
            <person name="Lipzen A."/>
            <person name="Yoshinaga Y."/>
            <person name="Schmutz J."/>
            <person name="Saski C."/>
            <person name="Vermerris W."/>
            <person name="Kresovich S."/>
        </authorList>
    </citation>
    <scope>NUCLEOTIDE SEQUENCE</scope>
</reference>
<evidence type="ECO:0000313" key="2">
    <source>
        <dbReference type="Proteomes" id="UP000807115"/>
    </source>
</evidence>
<evidence type="ECO:0000313" key="1">
    <source>
        <dbReference type="EMBL" id="KAG0534647.1"/>
    </source>
</evidence>
<dbReference type="AlphaFoldDB" id="A0A921R749"/>
<sequence length="128" mass="14310">MRAHAACLLAFCSKPAVPIARSMTDDSIWKLICCVRGLVGLGPFILAAVLTFDSWALVCWVVDAAQPSVGYRSPLSRSSRCCDLIPWALFCTFFSRFFWPDLELRGSARSPFVTASFCVHFQLSMRHE</sequence>
<name>A0A921R749_SORBI</name>
<gene>
    <name evidence="1" type="ORF">BDA96_04G297400</name>
</gene>
<dbReference type="Proteomes" id="UP000807115">
    <property type="component" value="Chromosome 4"/>
</dbReference>
<proteinExistence type="predicted"/>
<accession>A0A921R749</accession>
<protein>
    <submittedName>
        <fullName evidence="1">Uncharacterized protein</fullName>
    </submittedName>
</protein>
<reference evidence="1" key="1">
    <citation type="journal article" date="2019" name="BMC Genomics">
        <title>A new reference genome for Sorghum bicolor reveals high levels of sequence similarity between sweet and grain genotypes: implications for the genetics of sugar metabolism.</title>
        <authorList>
            <person name="Cooper E.A."/>
            <person name="Brenton Z.W."/>
            <person name="Flinn B.S."/>
            <person name="Jenkins J."/>
            <person name="Shu S."/>
            <person name="Flowers D."/>
            <person name="Luo F."/>
            <person name="Wang Y."/>
            <person name="Xia P."/>
            <person name="Barry K."/>
            <person name="Daum C."/>
            <person name="Lipzen A."/>
            <person name="Yoshinaga Y."/>
            <person name="Schmutz J."/>
            <person name="Saski C."/>
            <person name="Vermerris W."/>
            <person name="Kresovich S."/>
        </authorList>
    </citation>
    <scope>NUCLEOTIDE SEQUENCE</scope>
</reference>